<comment type="caution">
    <text evidence="2">The sequence shown here is derived from an EMBL/GenBank/DDBJ whole genome shotgun (WGS) entry which is preliminary data.</text>
</comment>
<name>A0A8K0X148_9PEZI</name>
<dbReference type="Proteomes" id="UP000813385">
    <property type="component" value="Unassembled WGS sequence"/>
</dbReference>
<sequence length="285" mass="28946">KAIWPSQRRGLRISSAPPPPLTLHRLPSRSERAKAAFAARARLLFPSVHGQAAWLNCTLGRLILVSQRITIIPMRSPRAIPPRTPATMVPVGVFGPEVLSSGVGVIDAAGERDDSACVSDDAIGGGDDVAGLSVEDDEDSASTWASPSDGLGTDAAVMNGAGSTVAVVVGLMTNVIVSVKGVVVVASLDMEVSSAIKTAGDIVERPGTPPVVEKVTASVTACEAASTGAMDSWLCSPAGPGTWPGASPGGKISGRMPGGEPVGRTQPSGEGMWVLLAAIVALDDD</sequence>
<feature type="non-terminal residue" evidence="2">
    <location>
        <position position="285"/>
    </location>
</feature>
<accession>A0A8K0X148</accession>
<evidence type="ECO:0000256" key="1">
    <source>
        <dbReference type="SAM" id="MobiDB-lite"/>
    </source>
</evidence>
<organism evidence="2 3">
    <name type="scientific">Plectosphaerella cucumerina</name>
    <dbReference type="NCBI Taxonomy" id="40658"/>
    <lineage>
        <taxon>Eukaryota</taxon>
        <taxon>Fungi</taxon>
        <taxon>Dikarya</taxon>
        <taxon>Ascomycota</taxon>
        <taxon>Pezizomycotina</taxon>
        <taxon>Sordariomycetes</taxon>
        <taxon>Hypocreomycetidae</taxon>
        <taxon>Glomerellales</taxon>
        <taxon>Plectosphaerellaceae</taxon>
        <taxon>Plectosphaerella</taxon>
    </lineage>
</organism>
<evidence type="ECO:0000313" key="3">
    <source>
        <dbReference type="Proteomes" id="UP000813385"/>
    </source>
</evidence>
<reference evidence="2" key="1">
    <citation type="journal article" date="2021" name="Nat. Commun.">
        <title>Genetic determinants of endophytism in the Arabidopsis root mycobiome.</title>
        <authorList>
            <person name="Mesny F."/>
            <person name="Miyauchi S."/>
            <person name="Thiergart T."/>
            <person name="Pickel B."/>
            <person name="Atanasova L."/>
            <person name="Karlsson M."/>
            <person name="Huettel B."/>
            <person name="Barry K.W."/>
            <person name="Haridas S."/>
            <person name="Chen C."/>
            <person name="Bauer D."/>
            <person name="Andreopoulos W."/>
            <person name="Pangilinan J."/>
            <person name="LaButti K."/>
            <person name="Riley R."/>
            <person name="Lipzen A."/>
            <person name="Clum A."/>
            <person name="Drula E."/>
            <person name="Henrissat B."/>
            <person name="Kohler A."/>
            <person name="Grigoriev I.V."/>
            <person name="Martin F.M."/>
            <person name="Hacquard S."/>
        </authorList>
    </citation>
    <scope>NUCLEOTIDE SEQUENCE</scope>
    <source>
        <strain evidence="2">MPI-CAGE-AT-0016</strain>
    </source>
</reference>
<protein>
    <submittedName>
        <fullName evidence="2">Uncharacterized protein</fullName>
    </submittedName>
</protein>
<keyword evidence="3" id="KW-1185">Reference proteome</keyword>
<feature type="region of interest" description="Disordered" evidence="1">
    <location>
        <begin position="244"/>
        <end position="267"/>
    </location>
</feature>
<proteinExistence type="predicted"/>
<feature type="compositionally biased region" description="Gly residues" evidence="1">
    <location>
        <begin position="247"/>
        <end position="261"/>
    </location>
</feature>
<feature type="non-terminal residue" evidence="2">
    <location>
        <position position="1"/>
    </location>
</feature>
<gene>
    <name evidence="2" type="ORF">B0T11DRAFT_357196</name>
</gene>
<dbReference type="AlphaFoldDB" id="A0A8K0X148"/>
<evidence type="ECO:0000313" key="2">
    <source>
        <dbReference type="EMBL" id="KAH7353871.1"/>
    </source>
</evidence>
<dbReference type="EMBL" id="JAGPXD010000005">
    <property type="protein sequence ID" value="KAH7353871.1"/>
    <property type="molecule type" value="Genomic_DNA"/>
</dbReference>
<feature type="region of interest" description="Disordered" evidence="1">
    <location>
        <begin position="1"/>
        <end position="25"/>
    </location>
</feature>